<dbReference type="InterPro" id="IPR032675">
    <property type="entry name" value="LRR_dom_sf"/>
</dbReference>
<keyword evidence="8" id="KW-0472">Membrane</keyword>
<evidence type="ECO:0000256" key="7">
    <source>
        <dbReference type="ARBA" id="ARBA00022737"/>
    </source>
</evidence>
<evidence type="ECO:0000256" key="2">
    <source>
        <dbReference type="ARBA" id="ARBA00004370"/>
    </source>
</evidence>
<proteinExistence type="predicted"/>
<accession>A0AAV0MJP0</accession>
<protein>
    <recommendedName>
        <fullName evidence="12">Cell wall hydroxyproline-rich glycoprotein</fullName>
    </recommendedName>
</protein>
<dbReference type="EMBL" id="CAMGYJ010000007">
    <property type="protein sequence ID" value="CAI0446997.1"/>
    <property type="molecule type" value="Genomic_DNA"/>
</dbReference>
<dbReference type="InterPro" id="IPR051582">
    <property type="entry name" value="LRR_extensin-like_regulator"/>
</dbReference>
<dbReference type="FunFam" id="3.80.10.10:FF:000041">
    <property type="entry name" value="LRR receptor-like serine/threonine-protein kinase ERECTA"/>
    <property type="match status" value="1"/>
</dbReference>
<dbReference type="GO" id="GO:0071555">
    <property type="term" value="P:cell wall organization"/>
    <property type="evidence" value="ECO:0007669"/>
    <property type="project" value="UniProtKB-KW"/>
</dbReference>
<dbReference type="Gene3D" id="3.80.10.10">
    <property type="entry name" value="Ribonuclease Inhibitor"/>
    <property type="match status" value="1"/>
</dbReference>
<dbReference type="SUPFAM" id="SSF52058">
    <property type="entry name" value="L domain-like"/>
    <property type="match status" value="1"/>
</dbReference>
<feature type="region of interest" description="Disordered" evidence="13">
    <location>
        <begin position="384"/>
        <end position="475"/>
    </location>
</feature>
<evidence type="ECO:0000256" key="14">
    <source>
        <dbReference type="SAM" id="SignalP"/>
    </source>
</evidence>
<evidence type="ECO:0000256" key="8">
    <source>
        <dbReference type="ARBA" id="ARBA00023136"/>
    </source>
</evidence>
<reference evidence="16" key="1">
    <citation type="submission" date="2022-08" db="EMBL/GenBank/DDBJ databases">
        <authorList>
            <person name="Gutierrez-Valencia J."/>
        </authorList>
    </citation>
    <scope>NUCLEOTIDE SEQUENCE</scope>
</reference>
<evidence type="ECO:0000256" key="3">
    <source>
        <dbReference type="ARBA" id="ARBA00022512"/>
    </source>
</evidence>
<dbReference type="Pfam" id="PF00560">
    <property type="entry name" value="LRR_1"/>
    <property type="match status" value="2"/>
</dbReference>
<evidence type="ECO:0000313" key="17">
    <source>
        <dbReference type="Proteomes" id="UP001154282"/>
    </source>
</evidence>
<evidence type="ECO:0000256" key="5">
    <source>
        <dbReference type="ARBA" id="ARBA00022614"/>
    </source>
</evidence>
<gene>
    <name evidence="16" type="ORF">LITE_LOCUS29236</name>
</gene>
<evidence type="ECO:0000259" key="15">
    <source>
        <dbReference type="Pfam" id="PF08263"/>
    </source>
</evidence>
<dbReference type="PANTHER" id="PTHR32093">
    <property type="entry name" value="LEUCINE-RICH REPEAT EXTENSIN-LIKE PROTEIN 3-RELATED"/>
    <property type="match status" value="1"/>
</dbReference>
<dbReference type="InterPro" id="IPR001611">
    <property type="entry name" value="Leu-rich_rpt"/>
</dbReference>
<dbReference type="FunFam" id="3.80.10.10:FF:000224">
    <property type="entry name" value="Leucine-rich repeat extensin-like protein 1"/>
    <property type="match status" value="1"/>
</dbReference>
<evidence type="ECO:0000256" key="10">
    <source>
        <dbReference type="ARBA" id="ARBA00023278"/>
    </source>
</evidence>
<evidence type="ECO:0000256" key="1">
    <source>
        <dbReference type="ARBA" id="ARBA00004191"/>
    </source>
</evidence>
<keyword evidence="6 14" id="KW-0732">Signal</keyword>
<keyword evidence="17" id="KW-1185">Reference proteome</keyword>
<dbReference type="InterPro" id="IPR013210">
    <property type="entry name" value="LRR_N_plant-typ"/>
</dbReference>
<evidence type="ECO:0000256" key="6">
    <source>
        <dbReference type="ARBA" id="ARBA00022729"/>
    </source>
</evidence>
<evidence type="ECO:0000256" key="13">
    <source>
        <dbReference type="SAM" id="MobiDB-lite"/>
    </source>
</evidence>
<keyword evidence="11" id="KW-0961">Cell wall biogenesis/degradation</keyword>
<keyword evidence="3" id="KW-0134">Cell wall</keyword>
<organism evidence="16 17">
    <name type="scientific">Linum tenue</name>
    <dbReference type="NCBI Taxonomy" id="586396"/>
    <lineage>
        <taxon>Eukaryota</taxon>
        <taxon>Viridiplantae</taxon>
        <taxon>Streptophyta</taxon>
        <taxon>Embryophyta</taxon>
        <taxon>Tracheophyta</taxon>
        <taxon>Spermatophyta</taxon>
        <taxon>Magnoliopsida</taxon>
        <taxon>eudicotyledons</taxon>
        <taxon>Gunneridae</taxon>
        <taxon>Pentapetalae</taxon>
        <taxon>rosids</taxon>
        <taxon>fabids</taxon>
        <taxon>Malpighiales</taxon>
        <taxon>Linaceae</taxon>
        <taxon>Linum</taxon>
    </lineage>
</organism>
<dbReference type="AlphaFoldDB" id="A0AAV0MJP0"/>
<name>A0AAV0MJP0_9ROSI</name>
<feature type="chain" id="PRO_5043796342" description="Cell wall hydroxyproline-rich glycoprotein" evidence="14">
    <location>
        <begin position="23"/>
        <end position="475"/>
    </location>
</feature>
<evidence type="ECO:0000256" key="4">
    <source>
        <dbReference type="ARBA" id="ARBA00022525"/>
    </source>
</evidence>
<comment type="caution">
    <text evidence="16">The sequence shown here is derived from an EMBL/GenBank/DDBJ whole genome shotgun (WGS) entry which is preliminary data.</text>
</comment>
<evidence type="ECO:0000256" key="12">
    <source>
        <dbReference type="ARBA" id="ARBA00041871"/>
    </source>
</evidence>
<dbReference type="GO" id="GO:0016020">
    <property type="term" value="C:membrane"/>
    <property type="evidence" value="ECO:0007669"/>
    <property type="project" value="UniProtKB-SubCell"/>
</dbReference>
<keyword evidence="10" id="KW-0379">Hydroxylation</keyword>
<keyword evidence="5" id="KW-0433">Leucine-rich repeat</keyword>
<dbReference type="PRINTS" id="PR01217">
    <property type="entry name" value="PRICHEXTENSN"/>
</dbReference>
<evidence type="ECO:0000313" key="16">
    <source>
        <dbReference type="EMBL" id="CAI0446997.1"/>
    </source>
</evidence>
<feature type="compositionally biased region" description="Pro residues" evidence="13">
    <location>
        <begin position="466"/>
        <end position="475"/>
    </location>
</feature>
<dbReference type="Proteomes" id="UP001154282">
    <property type="component" value="Unassembled WGS sequence"/>
</dbReference>
<keyword evidence="4" id="KW-0964">Secreted</keyword>
<feature type="signal peptide" evidence="14">
    <location>
        <begin position="1"/>
        <end position="22"/>
    </location>
</feature>
<feature type="domain" description="Leucine-rich repeat-containing N-terminal plant-type" evidence="15">
    <location>
        <begin position="67"/>
        <end position="100"/>
    </location>
</feature>
<evidence type="ECO:0000256" key="11">
    <source>
        <dbReference type="ARBA" id="ARBA00023316"/>
    </source>
</evidence>
<keyword evidence="9" id="KW-0325">Glycoprotein</keyword>
<sequence>MNFLGCLLFLLLIASFSTFSNALTDSEVAYIAHRQLLTFEESGKDQSNNNVDPNLKFENSRIKNAYTALQAWKKGIYSDPFNVTATWVGPDVCKYTGIYCAPTLDDPKLNVVAGIDLNHQDIAGYLPQELGLLTDLALFHLNSNRFCGIIPMSFCNMSIMFEFDVSNNRLVGPFPRALLCWKEIKFVDIRFNNFEGCVPPEIFGRPLDALFLNNNRFSCSIPPSLGNSTVSVVTMAYNNFSGCIPHTIGMMPNIEEIMLAGNSLGGCFPSEIGNLRNVTVLDVSGSGFVGSIPPSFAGLKSVEMLDISCNRMTGSVPEEICKLPALKNFTFASNFFNGAAPACKSSKDVVIDDGNNCLAGRPLQKPPKDCDPKVVKPVDCSKDVCSADSPPPPAPVHSPPPPVHSPPPPAPVYSPPPPVHSPPPPPVQSPPPPVHSPPPPVVQKPPPKPEQPDVVLPPNLGYQYSSPPPPLFPGY</sequence>
<comment type="subcellular location">
    <subcellularLocation>
        <location evidence="2">Membrane</location>
    </subcellularLocation>
    <subcellularLocation>
        <location evidence="1">Secreted</location>
        <location evidence="1">Cell wall</location>
    </subcellularLocation>
</comment>
<dbReference type="Pfam" id="PF08263">
    <property type="entry name" value="LRRNT_2"/>
    <property type="match status" value="1"/>
</dbReference>
<feature type="compositionally biased region" description="Pro residues" evidence="13">
    <location>
        <begin position="389"/>
        <end position="449"/>
    </location>
</feature>
<evidence type="ECO:0000256" key="9">
    <source>
        <dbReference type="ARBA" id="ARBA00023180"/>
    </source>
</evidence>
<keyword evidence="7" id="KW-0677">Repeat</keyword>
<dbReference type="PANTHER" id="PTHR32093:SF124">
    <property type="entry name" value="POLLEN-SPECIFIC LEUCINE-RICH REPEAT EXTENSIN-LIKE PROTEIN 1"/>
    <property type="match status" value="1"/>
</dbReference>